<name>A0A7D5M3Z3_9ARCH</name>
<dbReference type="GeneID" id="56067521"/>
<feature type="transmembrane region" description="Helical" evidence="1">
    <location>
        <begin position="31"/>
        <end position="52"/>
    </location>
</feature>
<keyword evidence="1" id="KW-0812">Transmembrane</keyword>
<dbReference type="RefSeq" id="WP_179372682.1">
    <property type="nucleotide sequence ID" value="NZ_CP026995.1"/>
</dbReference>
<dbReference type="KEGG" id="nue:C5F50_05515"/>
<dbReference type="EMBL" id="CP026995">
    <property type="protein sequence ID" value="QLH06586.1"/>
    <property type="molecule type" value="Genomic_DNA"/>
</dbReference>
<sequence length="333" mass="39420">MIDKRLIIPLGIIIAIITFALWQTFPEYIDIKLVMTWWIVEVPIAVLLHYFLKEREKTNKPHLIIKESLADKQKDRDKYHNHVQKDIFENIGNNESTYYEAIRNTTKMKSLILQHFFTHERNRNTAIYTRYKEAKTVENRFNNIHHEINTVISTLIMETTSITSKTGKMIILDFKNILTVLGFPEQKNIMLDKTFSIDTVKLIDKSKLSERFFHLEEKSKDCFYVKYNDLKLSETESKKITKKCLEIILAKGLEIIKIIQELNILKQKNEQLTKKVIDTIFQEMKELNESGNPDLGVCYSCIEYFPFPTKNKHRKNLNIFNDVLLWGAEDHWE</sequence>
<dbReference type="AlphaFoldDB" id="A0A7D5M3Z3"/>
<gene>
    <name evidence="2" type="ORF">C5F50_05515</name>
</gene>
<keyword evidence="1" id="KW-1133">Transmembrane helix</keyword>
<dbReference type="Proteomes" id="UP000509478">
    <property type="component" value="Chromosome"/>
</dbReference>
<dbReference type="OrthoDB" id="386731at2157"/>
<keyword evidence="1" id="KW-0472">Membrane</keyword>
<evidence type="ECO:0000313" key="3">
    <source>
        <dbReference type="Proteomes" id="UP000509478"/>
    </source>
</evidence>
<feature type="transmembrane region" description="Helical" evidence="1">
    <location>
        <begin position="7"/>
        <end position="25"/>
    </location>
</feature>
<protein>
    <submittedName>
        <fullName evidence="2">Uncharacterized protein</fullName>
    </submittedName>
</protein>
<accession>A0A7D5M3Z3</accession>
<reference evidence="2 3" key="1">
    <citation type="submission" date="2018-02" db="EMBL/GenBank/DDBJ databases">
        <title>Complete genome of Nitrosopumilus ureaphilus PS0.</title>
        <authorList>
            <person name="Qin W."/>
            <person name="Zheng Y."/>
            <person name="Stahl D.A."/>
        </authorList>
    </citation>
    <scope>NUCLEOTIDE SEQUENCE [LARGE SCALE GENOMIC DNA]</scope>
    <source>
        <strain evidence="2 3">PS0</strain>
    </source>
</reference>
<evidence type="ECO:0000313" key="2">
    <source>
        <dbReference type="EMBL" id="QLH06586.1"/>
    </source>
</evidence>
<evidence type="ECO:0000256" key="1">
    <source>
        <dbReference type="SAM" id="Phobius"/>
    </source>
</evidence>
<keyword evidence="3" id="KW-1185">Reference proteome</keyword>
<organism evidence="2 3">
    <name type="scientific">Nitrosopumilus ureiphilus</name>
    <dbReference type="NCBI Taxonomy" id="1470067"/>
    <lineage>
        <taxon>Archaea</taxon>
        <taxon>Nitrososphaerota</taxon>
        <taxon>Nitrososphaeria</taxon>
        <taxon>Nitrosopumilales</taxon>
        <taxon>Nitrosopumilaceae</taxon>
        <taxon>Nitrosopumilus</taxon>
    </lineage>
</organism>
<proteinExistence type="predicted"/>